<accession>A0ABD1Y3X8</accession>
<evidence type="ECO:0000313" key="1">
    <source>
        <dbReference type="EMBL" id="KAL2621447.1"/>
    </source>
</evidence>
<organism evidence="1 2">
    <name type="scientific">Riccia fluitans</name>
    <dbReference type="NCBI Taxonomy" id="41844"/>
    <lineage>
        <taxon>Eukaryota</taxon>
        <taxon>Viridiplantae</taxon>
        <taxon>Streptophyta</taxon>
        <taxon>Embryophyta</taxon>
        <taxon>Marchantiophyta</taxon>
        <taxon>Marchantiopsida</taxon>
        <taxon>Marchantiidae</taxon>
        <taxon>Marchantiales</taxon>
        <taxon>Ricciaceae</taxon>
        <taxon>Riccia</taxon>
    </lineage>
</organism>
<keyword evidence="2" id="KW-1185">Reference proteome</keyword>
<reference evidence="1 2" key="1">
    <citation type="submission" date="2024-09" db="EMBL/GenBank/DDBJ databases">
        <title>Chromosome-scale assembly of Riccia fluitans.</title>
        <authorList>
            <person name="Paukszto L."/>
            <person name="Sawicki J."/>
            <person name="Karawczyk K."/>
            <person name="Piernik-Szablinska J."/>
            <person name="Szczecinska M."/>
            <person name="Mazdziarz M."/>
        </authorList>
    </citation>
    <scope>NUCLEOTIDE SEQUENCE [LARGE SCALE GENOMIC DNA]</scope>
    <source>
        <strain evidence="1">Rf_01</strain>
        <tissue evidence="1">Aerial parts of the thallus</tissue>
    </source>
</reference>
<proteinExistence type="predicted"/>
<evidence type="ECO:0000313" key="2">
    <source>
        <dbReference type="Proteomes" id="UP001605036"/>
    </source>
</evidence>
<name>A0ABD1Y3X8_9MARC</name>
<comment type="caution">
    <text evidence="1">The sequence shown here is derived from an EMBL/GenBank/DDBJ whole genome shotgun (WGS) entry which is preliminary data.</text>
</comment>
<sequence>MPNRADMSGGDTVGLMWWVEDFDSFTMSLEDGVMKVEEVFMDARLGSWETPEENRGDFRDRLSIPLAF</sequence>
<gene>
    <name evidence="1" type="ORF">R1flu_001652</name>
</gene>
<dbReference type="EMBL" id="JBHFFA010000006">
    <property type="protein sequence ID" value="KAL2621447.1"/>
    <property type="molecule type" value="Genomic_DNA"/>
</dbReference>
<dbReference type="Proteomes" id="UP001605036">
    <property type="component" value="Unassembled WGS sequence"/>
</dbReference>
<protein>
    <submittedName>
        <fullName evidence="1">Uncharacterized protein</fullName>
    </submittedName>
</protein>
<dbReference type="AlphaFoldDB" id="A0ABD1Y3X8"/>